<keyword evidence="2" id="KW-1133">Transmembrane helix</keyword>
<accession>A0ABY5XZY1</accession>
<name>A0ABY5XZY1_9BACT</name>
<keyword evidence="4" id="KW-1185">Reference proteome</keyword>
<dbReference type="RefSeq" id="WP_334314911.1">
    <property type="nucleotide sequence ID" value="NZ_CP065938.1"/>
</dbReference>
<sequence length="338" mass="37406">MKLQAFDSKRRLTNICCFVVGLGLVKLVFGAYILAGGTLFSFESVKHPADPKAEALAKAREQQRLALKKANQEIIVSQKIDTPADSQVSDSATQSSENKTIAAINNQNKAKARYLADNADGVKADMLVQASMATIGAKQSQTRHALLESSIQEPSEEAKKELNESLESAKPNYKQEKTFSFSLVGTAHAEEPNAGEYLRPDQRQTTTMIPTPKVEKPYDSPDVLSYKEAELNQKEEELLSLQEQMNSRMQELNQLENKLGNMVQEANSVEDTKYTHLIATYAAMKPRKAAEALSTLDEKIAVRILNGMKSKQSGEIFSYMDPLQAARLSKAMTKLQTN</sequence>
<keyword evidence="2" id="KW-0472">Membrane</keyword>
<dbReference type="EMBL" id="CP065938">
    <property type="protein sequence ID" value="UWX05335.1"/>
    <property type="molecule type" value="Genomic_DNA"/>
</dbReference>
<feature type="transmembrane region" description="Helical" evidence="2">
    <location>
        <begin position="12"/>
        <end position="35"/>
    </location>
</feature>
<keyword evidence="2" id="KW-0812">Transmembrane</keyword>
<evidence type="ECO:0000313" key="3">
    <source>
        <dbReference type="EMBL" id="UWX05335.1"/>
    </source>
</evidence>
<organism evidence="3 4">
    <name type="scientific">Taurinivorans muris</name>
    <dbReference type="NCBI Taxonomy" id="2787751"/>
    <lineage>
        <taxon>Bacteria</taxon>
        <taxon>Pseudomonadati</taxon>
        <taxon>Thermodesulfobacteriota</taxon>
        <taxon>Desulfovibrionia</taxon>
        <taxon>Desulfovibrionales</taxon>
        <taxon>Desulfovibrionaceae</taxon>
        <taxon>Taurinivorans</taxon>
    </lineage>
</organism>
<proteinExistence type="predicted"/>
<evidence type="ECO:0000256" key="2">
    <source>
        <dbReference type="SAM" id="Phobius"/>
    </source>
</evidence>
<dbReference type="InterPro" id="IPR038076">
    <property type="entry name" value="MgtE_N_sf"/>
</dbReference>
<dbReference type="SUPFAM" id="SSF158791">
    <property type="entry name" value="MgtE N-terminal domain-like"/>
    <property type="match status" value="1"/>
</dbReference>
<evidence type="ECO:0000256" key="1">
    <source>
        <dbReference type="SAM" id="Coils"/>
    </source>
</evidence>
<protein>
    <recommendedName>
        <fullName evidence="5">Magnesium transporter MgtE intracellular domain-containing protein</fullName>
    </recommendedName>
</protein>
<feature type="coiled-coil region" evidence="1">
    <location>
        <begin position="224"/>
        <end position="272"/>
    </location>
</feature>
<evidence type="ECO:0008006" key="5">
    <source>
        <dbReference type="Google" id="ProtNLM"/>
    </source>
</evidence>
<evidence type="ECO:0000313" key="4">
    <source>
        <dbReference type="Proteomes" id="UP001058120"/>
    </source>
</evidence>
<dbReference type="Gene3D" id="1.25.60.10">
    <property type="entry name" value="MgtE N-terminal domain-like"/>
    <property type="match status" value="1"/>
</dbReference>
<keyword evidence="1" id="KW-0175">Coiled coil</keyword>
<reference evidence="3" key="1">
    <citation type="submission" date="2020-12" db="EMBL/GenBank/DDBJ databases">
        <title>Taurinivorans muris gen. nov., sp. nov., fundamental and realized metabolic niche of a ubiquitous sulfidogenic bacterium in the murine intestine.</title>
        <authorList>
            <person name="Ye H."/>
            <person name="Hanson B.T."/>
            <person name="Loy A."/>
        </authorList>
    </citation>
    <scope>NUCLEOTIDE SEQUENCE</scope>
    <source>
        <strain evidence="3">LT0009</strain>
    </source>
</reference>
<gene>
    <name evidence="3" type="ORF">JBF11_07725</name>
</gene>
<dbReference type="Proteomes" id="UP001058120">
    <property type="component" value="Chromosome"/>
</dbReference>